<dbReference type="AlphaFoldDB" id="A0A8X6P432"/>
<organism evidence="1 2">
    <name type="scientific">Nephila pilipes</name>
    <name type="common">Giant wood spider</name>
    <name type="synonym">Nephila maculata</name>
    <dbReference type="NCBI Taxonomy" id="299642"/>
    <lineage>
        <taxon>Eukaryota</taxon>
        <taxon>Metazoa</taxon>
        <taxon>Ecdysozoa</taxon>
        <taxon>Arthropoda</taxon>
        <taxon>Chelicerata</taxon>
        <taxon>Arachnida</taxon>
        <taxon>Araneae</taxon>
        <taxon>Araneomorphae</taxon>
        <taxon>Entelegynae</taxon>
        <taxon>Araneoidea</taxon>
        <taxon>Nephilidae</taxon>
        <taxon>Nephila</taxon>
    </lineage>
</organism>
<accession>A0A8X6P432</accession>
<keyword evidence="2" id="KW-1185">Reference proteome</keyword>
<dbReference type="Proteomes" id="UP000887013">
    <property type="component" value="Unassembled WGS sequence"/>
</dbReference>
<protein>
    <submittedName>
        <fullName evidence="1">Uncharacterized protein</fullName>
    </submittedName>
</protein>
<dbReference type="EMBL" id="BMAW01065306">
    <property type="protein sequence ID" value="GFT49827.1"/>
    <property type="molecule type" value="Genomic_DNA"/>
</dbReference>
<gene>
    <name evidence="1" type="ORF">NPIL_518981</name>
</gene>
<evidence type="ECO:0000313" key="2">
    <source>
        <dbReference type="Proteomes" id="UP000887013"/>
    </source>
</evidence>
<sequence length="160" mass="18589">MRSASKRIVSKFKPKFEGPYEVMKVENNNVVIWKGGKSITMNVDQVRIYLPRERDKGVVKTDGLDGERSSAEQVEPEVQRRFHESCKWRKRPITKSLPLGAGTKKMTRREAAVERKVRTGRDIILQEIEWRNPNILSAGLINKSRIVKSIRKEERVINKF</sequence>
<proteinExistence type="predicted"/>
<evidence type="ECO:0000313" key="1">
    <source>
        <dbReference type="EMBL" id="GFT49827.1"/>
    </source>
</evidence>
<name>A0A8X6P432_NEPPI</name>
<comment type="caution">
    <text evidence="1">The sequence shown here is derived from an EMBL/GenBank/DDBJ whole genome shotgun (WGS) entry which is preliminary data.</text>
</comment>
<reference evidence="1" key="1">
    <citation type="submission" date="2020-08" db="EMBL/GenBank/DDBJ databases">
        <title>Multicomponent nature underlies the extraordinary mechanical properties of spider dragline silk.</title>
        <authorList>
            <person name="Kono N."/>
            <person name="Nakamura H."/>
            <person name="Mori M."/>
            <person name="Yoshida Y."/>
            <person name="Ohtoshi R."/>
            <person name="Malay A.D."/>
            <person name="Moran D.A.P."/>
            <person name="Tomita M."/>
            <person name="Numata K."/>
            <person name="Arakawa K."/>
        </authorList>
    </citation>
    <scope>NUCLEOTIDE SEQUENCE</scope>
</reference>